<feature type="compositionally biased region" description="Basic and acidic residues" evidence="1">
    <location>
        <begin position="48"/>
        <end position="70"/>
    </location>
</feature>
<dbReference type="AlphaFoldDB" id="A0A6A4WIH2"/>
<evidence type="ECO:0000313" key="3">
    <source>
        <dbReference type="Proteomes" id="UP000440578"/>
    </source>
</evidence>
<name>A0A6A4WIH2_AMPAM</name>
<reference evidence="2 3" key="1">
    <citation type="submission" date="2019-07" db="EMBL/GenBank/DDBJ databases">
        <title>Draft genome assembly of a fouling barnacle, Amphibalanus amphitrite (Darwin, 1854): The first reference genome for Thecostraca.</title>
        <authorList>
            <person name="Kim W."/>
        </authorList>
    </citation>
    <scope>NUCLEOTIDE SEQUENCE [LARGE SCALE GENOMIC DNA]</scope>
    <source>
        <strain evidence="2">SNU_AA5</strain>
        <tissue evidence="2">Soma without cirri and trophi</tissue>
    </source>
</reference>
<gene>
    <name evidence="2" type="ORF">FJT64_002318</name>
</gene>
<dbReference type="OrthoDB" id="10072039at2759"/>
<evidence type="ECO:0000313" key="2">
    <source>
        <dbReference type="EMBL" id="KAF0307236.1"/>
    </source>
</evidence>
<dbReference type="EMBL" id="VIIS01000592">
    <property type="protein sequence ID" value="KAF0307236.1"/>
    <property type="molecule type" value="Genomic_DNA"/>
</dbReference>
<comment type="caution">
    <text evidence="2">The sequence shown here is derived from an EMBL/GenBank/DDBJ whole genome shotgun (WGS) entry which is preliminary data.</text>
</comment>
<sequence>MICSYSAKSGYDEMLVHTSPNGKPSYTRSVSPDSRSQSPRYASSKSSYHRDGRLKDYRDHRDYRDRDRHRGQTRAAYCRKWGTTHGK</sequence>
<feature type="compositionally biased region" description="Polar residues" evidence="1">
    <location>
        <begin position="18"/>
        <end position="46"/>
    </location>
</feature>
<organism evidence="2 3">
    <name type="scientific">Amphibalanus amphitrite</name>
    <name type="common">Striped barnacle</name>
    <name type="synonym">Balanus amphitrite</name>
    <dbReference type="NCBI Taxonomy" id="1232801"/>
    <lineage>
        <taxon>Eukaryota</taxon>
        <taxon>Metazoa</taxon>
        <taxon>Ecdysozoa</taxon>
        <taxon>Arthropoda</taxon>
        <taxon>Crustacea</taxon>
        <taxon>Multicrustacea</taxon>
        <taxon>Cirripedia</taxon>
        <taxon>Thoracica</taxon>
        <taxon>Thoracicalcarea</taxon>
        <taxon>Balanomorpha</taxon>
        <taxon>Balanoidea</taxon>
        <taxon>Balanidae</taxon>
        <taxon>Amphibalaninae</taxon>
        <taxon>Amphibalanus</taxon>
    </lineage>
</organism>
<accession>A0A6A4WIH2</accession>
<dbReference type="Proteomes" id="UP000440578">
    <property type="component" value="Unassembled WGS sequence"/>
</dbReference>
<proteinExistence type="predicted"/>
<evidence type="ECO:0000256" key="1">
    <source>
        <dbReference type="SAM" id="MobiDB-lite"/>
    </source>
</evidence>
<keyword evidence="3" id="KW-1185">Reference proteome</keyword>
<protein>
    <submittedName>
        <fullName evidence="2">Uncharacterized protein</fullName>
    </submittedName>
</protein>
<feature type="region of interest" description="Disordered" evidence="1">
    <location>
        <begin position="1"/>
        <end position="87"/>
    </location>
</feature>